<gene>
    <name evidence="8" type="ORF">I6E12_03605</name>
</gene>
<feature type="chain" id="PRO_5045719514" evidence="5">
    <location>
        <begin position="21"/>
        <end position="932"/>
    </location>
</feature>
<organism evidence="8 9">
    <name type="scientific">Xylanibacter brevis</name>
    <dbReference type="NCBI Taxonomy" id="83231"/>
    <lineage>
        <taxon>Bacteria</taxon>
        <taxon>Pseudomonadati</taxon>
        <taxon>Bacteroidota</taxon>
        <taxon>Bacteroidia</taxon>
        <taxon>Bacteroidales</taxon>
        <taxon>Prevotellaceae</taxon>
        <taxon>Xylanibacter</taxon>
    </lineage>
</organism>
<dbReference type="InterPro" id="IPR000531">
    <property type="entry name" value="Beta-barrel_TonB"/>
</dbReference>
<comment type="subcellular location">
    <subcellularLocation>
        <location evidence="1 4">Cell outer membrane</location>
    </subcellularLocation>
</comment>
<dbReference type="InterPro" id="IPR012910">
    <property type="entry name" value="Plug_dom"/>
</dbReference>
<evidence type="ECO:0000256" key="5">
    <source>
        <dbReference type="SAM" id="SignalP"/>
    </source>
</evidence>
<protein>
    <submittedName>
        <fullName evidence="8">TonB-dependent receptor</fullName>
    </submittedName>
</protein>
<dbReference type="Gene3D" id="2.40.170.20">
    <property type="entry name" value="TonB-dependent receptor, beta-barrel domain"/>
    <property type="match status" value="1"/>
</dbReference>
<dbReference type="PANTHER" id="PTHR40980">
    <property type="entry name" value="PLUG DOMAIN-CONTAINING PROTEIN"/>
    <property type="match status" value="1"/>
</dbReference>
<keyword evidence="3" id="KW-0998">Cell outer membrane</keyword>
<dbReference type="EMBL" id="JADYTN010000005">
    <property type="protein sequence ID" value="MCF2563197.1"/>
    <property type="molecule type" value="Genomic_DNA"/>
</dbReference>
<evidence type="ECO:0000313" key="8">
    <source>
        <dbReference type="EMBL" id="MCF2563197.1"/>
    </source>
</evidence>
<evidence type="ECO:0000256" key="1">
    <source>
        <dbReference type="ARBA" id="ARBA00004442"/>
    </source>
</evidence>
<feature type="signal peptide" evidence="5">
    <location>
        <begin position="1"/>
        <end position="20"/>
    </location>
</feature>
<dbReference type="Pfam" id="PF00593">
    <property type="entry name" value="TonB_dep_Rec_b-barrel"/>
    <property type="match status" value="1"/>
</dbReference>
<dbReference type="Pfam" id="PF13715">
    <property type="entry name" value="CarbopepD_reg_2"/>
    <property type="match status" value="1"/>
</dbReference>
<dbReference type="RefSeq" id="WP_301637625.1">
    <property type="nucleotide sequence ID" value="NZ_JADYTN010000005.1"/>
</dbReference>
<dbReference type="SUPFAM" id="SSF56935">
    <property type="entry name" value="Porins"/>
    <property type="match status" value="1"/>
</dbReference>
<accession>A0ABS9CDL0</accession>
<dbReference type="Proteomes" id="UP001200470">
    <property type="component" value="Unassembled WGS sequence"/>
</dbReference>
<reference evidence="8 9" key="1">
    <citation type="submission" date="2020-12" db="EMBL/GenBank/DDBJ databases">
        <title>Whole genome sequences of gut porcine anaerobes.</title>
        <authorList>
            <person name="Kubasova T."/>
            <person name="Jahodarova E."/>
            <person name="Rychlik I."/>
        </authorList>
    </citation>
    <scope>NUCLEOTIDE SEQUENCE [LARGE SCALE GENOMIC DNA]</scope>
    <source>
        <strain evidence="8 9">An925</strain>
    </source>
</reference>
<feature type="domain" description="TonB-dependent receptor-like beta-barrel" evidence="6">
    <location>
        <begin position="477"/>
        <end position="886"/>
    </location>
</feature>
<comment type="caution">
    <text evidence="8">The sequence shown here is derived from an EMBL/GenBank/DDBJ whole genome shotgun (WGS) entry which is preliminary data.</text>
</comment>
<evidence type="ECO:0000256" key="2">
    <source>
        <dbReference type="ARBA" id="ARBA00023136"/>
    </source>
</evidence>
<feature type="domain" description="TonB-dependent receptor plug" evidence="7">
    <location>
        <begin position="132"/>
        <end position="232"/>
    </location>
</feature>
<keyword evidence="8" id="KW-0675">Receptor</keyword>
<name>A0ABS9CDL0_9BACT</name>
<dbReference type="Gene3D" id="2.60.40.1120">
    <property type="entry name" value="Carboxypeptidase-like, regulatory domain"/>
    <property type="match status" value="1"/>
</dbReference>
<dbReference type="SUPFAM" id="SSF49464">
    <property type="entry name" value="Carboxypeptidase regulatory domain-like"/>
    <property type="match status" value="1"/>
</dbReference>
<dbReference type="PANTHER" id="PTHR40980:SF4">
    <property type="entry name" value="TONB-DEPENDENT RECEPTOR-LIKE BETA-BARREL DOMAIN-CONTAINING PROTEIN"/>
    <property type="match status" value="1"/>
</dbReference>
<keyword evidence="5" id="KW-0732">Signal</keyword>
<evidence type="ECO:0000256" key="3">
    <source>
        <dbReference type="ARBA" id="ARBA00023237"/>
    </source>
</evidence>
<dbReference type="Gene3D" id="2.170.130.10">
    <property type="entry name" value="TonB-dependent receptor, plug domain"/>
    <property type="match status" value="1"/>
</dbReference>
<keyword evidence="4" id="KW-0798">TonB box</keyword>
<comment type="similarity">
    <text evidence="4">Belongs to the TonB-dependent receptor family.</text>
</comment>
<evidence type="ECO:0000259" key="7">
    <source>
        <dbReference type="Pfam" id="PF07715"/>
    </source>
</evidence>
<dbReference type="InterPro" id="IPR037066">
    <property type="entry name" value="Plug_dom_sf"/>
</dbReference>
<keyword evidence="2 4" id="KW-0472">Membrane</keyword>
<keyword evidence="9" id="KW-1185">Reference proteome</keyword>
<evidence type="ECO:0000259" key="6">
    <source>
        <dbReference type="Pfam" id="PF00593"/>
    </source>
</evidence>
<proteinExistence type="inferred from homology"/>
<evidence type="ECO:0000313" key="9">
    <source>
        <dbReference type="Proteomes" id="UP001200470"/>
    </source>
</evidence>
<dbReference type="Pfam" id="PF07715">
    <property type="entry name" value="Plug"/>
    <property type="match status" value="1"/>
</dbReference>
<sequence>MKRFLISAALLAAVTATIQAHTLDGSVKDNKTGEPLIGTVIRVKELPEVTTTTGLDGTFTLHELPNKGKFTLIVSYIAYKTQEIVVDVAKKDKLDIPMTEDQKELGEVVVTGHREYRSDRSAVETVKAAGNVLNVISQQSIQLSPDVNVASVLQRVSGVTMERDASGEASYAILRGMDKRYNYTLVNGVKIPSPDDKNRYIPLNIFPSDLMDRLVVSKSLTADMEGDAAGGVVDMVMKDAPSRFQLQANAAIGASDYFWKDGRDYLTSNRSDYTHKSPYEAFGSEYKASMSDFKNGPMQLKSHSAPSPNFIGGISIGNRFWKDRLGVIVAGSIQNTFRGTERTYNSVKMASGEQAMYISKLQHRYYSIHDLNTGVHAKLDLTLPGHKLEWYNMYVHTNSKGIRYSNGIGTEYIGENSYTQDDEMRSTSTTQSIFATNLKGTHHLTKDFTIDWAGIFSQAKEEDPDRTYATLSNTVTTDNTEGDAVSGSIWSPNKTISKTYPKNAERRFQHNRDTDWAGYINLTYNTRFGNDMEAIWKTGGQYRRKERSNRYYSYIFNPADTELTLDDNSLEQFGHIEWTCRTPYSQASQLNYDSKEHIGGAYAMVTMKSQLGEVNVGFRAEHTNQIYTMLQHFRNMGQVGEQSYWDYLPSANIKWTPTQKMNVRLSYYRSINRPGFYEIVPYQIQGEEYQEKGNPNLKRARIDNIDLRWEWFPSKNEQILAGVFYKYLKDPIEQVFVTSDGKIGAGTDAYYMPDNLGNAKNMGFEIDVIKYIRHFGIKANYTYTYSRITTSKREYQEGSAEYKTGVTQTRPLVNQAPHTANLSLLYKDTEHGWNGQLAASFTGTKLALVSPFKDADQWDKAMFGLDLSAEKQFKNGFSIFFKANNLLDAKRERYLKTVNPANLEYEGQQSDKTIIGTYKYGRTFLLGVRYKL</sequence>
<evidence type="ECO:0000256" key="4">
    <source>
        <dbReference type="RuleBase" id="RU003357"/>
    </source>
</evidence>
<dbReference type="InterPro" id="IPR008969">
    <property type="entry name" value="CarboxyPept-like_regulatory"/>
</dbReference>
<dbReference type="InterPro" id="IPR036942">
    <property type="entry name" value="Beta-barrel_TonB_sf"/>
</dbReference>